<reference evidence="1 2" key="1">
    <citation type="journal article" date="2017" name="J. Antimicrob. Chemother.">
        <title>Characterization of the population structure, drug resistance mechanisms and plasmids of the community-associated Enterobacter cloacae complex in China.</title>
        <authorList>
            <person name="Zhou K."/>
            <person name="Yu W."/>
            <person name="Cao X."/>
            <person name="Shen P."/>
            <person name="Lu H."/>
            <person name="Luo Q."/>
            <person name="Rossen J.W.A."/>
            <person name="Xiao Y."/>
        </authorList>
    </citation>
    <scope>NUCLEOTIDE SEQUENCE [LARGE SCALE GENOMIC DNA]</scope>
    <source>
        <strain evidence="1 2">ECC904</strain>
    </source>
</reference>
<evidence type="ECO:0000313" key="1">
    <source>
        <dbReference type="EMBL" id="PJD89139.1"/>
    </source>
</evidence>
<organism evidence="1 2">
    <name type="scientific">Enterobacter hormaechei</name>
    <dbReference type="NCBI Taxonomy" id="158836"/>
    <lineage>
        <taxon>Bacteria</taxon>
        <taxon>Pseudomonadati</taxon>
        <taxon>Pseudomonadota</taxon>
        <taxon>Gammaproteobacteria</taxon>
        <taxon>Enterobacterales</taxon>
        <taxon>Enterobacteriaceae</taxon>
        <taxon>Enterobacter</taxon>
        <taxon>Enterobacter cloacae complex</taxon>
    </lineage>
</organism>
<dbReference type="RefSeq" id="WP_023327239.1">
    <property type="nucleotide sequence ID" value="NZ_CABGHO010000012.1"/>
</dbReference>
<evidence type="ECO:0000313" key="2">
    <source>
        <dbReference type="Proteomes" id="UP000229974"/>
    </source>
</evidence>
<keyword evidence="1" id="KW-0132">Cell division</keyword>
<dbReference type="InterPro" id="IPR010444">
    <property type="entry name" value="Phage_lambda_Kil"/>
</dbReference>
<dbReference type="Proteomes" id="UP000229974">
    <property type="component" value="Unassembled WGS sequence"/>
</dbReference>
<name>A0A2J0Q4I7_9ENTR</name>
<sequence length="46" mass="5157">MINHHLLRAAQSKAAIALFIGDGAMWMAAYDEMKVAIGYPWHRKTA</sequence>
<keyword evidence="1" id="KW-0131">Cell cycle</keyword>
<comment type="caution">
    <text evidence="1">The sequence shown here is derived from an EMBL/GenBank/DDBJ whole genome shotgun (WGS) entry which is preliminary data.</text>
</comment>
<dbReference type="GO" id="GO:0051301">
    <property type="term" value="P:cell division"/>
    <property type="evidence" value="ECO:0007669"/>
    <property type="project" value="UniProtKB-KW"/>
</dbReference>
<dbReference type="AlphaFoldDB" id="A0A2J0Q4I7"/>
<dbReference type="OrthoDB" id="6626448at2"/>
<gene>
    <name evidence="1" type="ORF">B9Q30_01080</name>
</gene>
<dbReference type="Pfam" id="PF06301">
    <property type="entry name" value="Lambda_Kil"/>
    <property type="match status" value="1"/>
</dbReference>
<proteinExistence type="predicted"/>
<accession>A0A2J0Q4I7</accession>
<protein>
    <submittedName>
        <fullName evidence="1">Host cell division inhibitory peptide Kil</fullName>
    </submittedName>
</protein>
<dbReference type="EMBL" id="NEEW01000001">
    <property type="protein sequence ID" value="PJD89139.1"/>
    <property type="molecule type" value="Genomic_DNA"/>
</dbReference>